<dbReference type="EMBL" id="AHZP02000672">
    <property type="protein sequence ID" value="KYK69864.1"/>
    <property type="molecule type" value="Genomic_DNA"/>
</dbReference>
<keyword evidence="2" id="KW-0472">Membrane</keyword>
<comment type="caution">
    <text evidence="2">The sequence shown here is derived from an EMBL/GenBank/DDBJ whole genome shotgun (WGS) entry which is preliminary data.</text>
</comment>
<keyword evidence="2" id="KW-0812">Transmembrane</keyword>
<feature type="signal peptide" evidence="1">
    <location>
        <begin position="1"/>
        <end position="28"/>
    </location>
</feature>
<feature type="non-terminal residue" evidence="2">
    <location>
        <position position="331"/>
    </location>
</feature>
<dbReference type="VEuPathDB" id="ToxoDB:TGPRC2_312210"/>
<evidence type="ECO:0000313" key="2">
    <source>
        <dbReference type="EMBL" id="KYK69864.1"/>
    </source>
</evidence>
<dbReference type="Proteomes" id="UP000075225">
    <property type="component" value="Unassembled WGS sequence"/>
</dbReference>
<dbReference type="OrthoDB" id="10572868at2759"/>
<protein>
    <submittedName>
        <fullName evidence="2">Putative transmembrane protein</fullName>
    </submittedName>
</protein>
<gene>
    <name evidence="2" type="ORF">TGPRC2_312210</name>
</gene>
<proteinExistence type="predicted"/>
<dbReference type="AlphaFoldDB" id="A0A151HKK7"/>
<keyword evidence="1" id="KW-0732">Signal</keyword>
<reference evidence="3" key="1">
    <citation type="submission" date="2016-03" db="EMBL/GenBank/DDBJ databases">
        <authorList>
            <person name="Sibley D."/>
            <person name="Venepally P."/>
            <person name="Karamycheva S."/>
            <person name="Hadjithomas M."/>
            <person name="Khan A."/>
            <person name="Brunk B."/>
            <person name="Roos D."/>
            <person name="Caler E."/>
            <person name="Lorenzi H."/>
        </authorList>
    </citation>
    <scope>NUCLEOTIDE SEQUENCE [LARGE SCALE GENOMIC DNA]</scope>
    <source>
        <strain evidence="3">TgCatPRC2</strain>
    </source>
</reference>
<feature type="chain" id="PRO_5007581663" evidence="1">
    <location>
        <begin position="29"/>
        <end position="331"/>
    </location>
</feature>
<organism evidence="2 3">
    <name type="scientific">Toxoplasma gondii TgCatPRC2</name>
    <dbReference type="NCBI Taxonomy" id="1130821"/>
    <lineage>
        <taxon>Eukaryota</taxon>
        <taxon>Sar</taxon>
        <taxon>Alveolata</taxon>
        <taxon>Apicomplexa</taxon>
        <taxon>Conoidasida</taxon>
        <taxon>Coccidia</taxon>
        <taxon>Eucoccidiorida</taxon>
        <taxon>Eimeriorina</taxon>
        <taxon>Sarcocystidae</taxon>
        <taxon>Toxoplasma</taxon>
    </lineage>
</organism>
<name>A0A151HKK7_TOXGO</name>
<evidence type="ECO:0000313" key="3">
    <source>
        <dbReference type="Proteomes" id="UP000075225"/>
    </source>
</evidence>
<accession>A0A151HKK7</accession>
<sequence length="331" mass="35179">MRSAETACFSHMMVFLLSASSHAFGTSAARSFHPRVGFSVPLRGSFNFSSFSGSSPFPRLFAASSTFLFPRVSRPLSSSPPCSSLAPHSSLLFCSACAGSSSRVSVCGSGVSPLSFRFFSTNHPSSFPSTRQACIPAATHAGVSSVGAPLQSTASCRVAACSVPRPFFSSISSTSSRSGRPFESPTFLSSIYGASGEARLFSGRPTTPNCEPADATHPSKQKLANSPCVVWSSKSLLSPVSTRQRTLLPRQPPVLPAPPRFPRFACPERANQLCNPEIFQFLPRLCRRIPPGRAVLSVALPLCRAPPQVRKNLPLSSASSSTSTVCLRVSW</sequence>
<evidence type="ECO:0000256" key="1">
    <source>
        <dbReference type="SAM" id="SignalP"/>
    </source>
</evidence>